<evidence type="ECO:0000256" key="1">
    <source>
        <dbReference type="ARBA" id="ARBA00004123"/>
    </source>
</evidence>
<keyword evidence="3" id="KW-0238">DNA-binding</keyword>
<evidence type="ECO:0000313" key="7">
    <source>
        <dbReference type="EMBL" id="MED6136065.1"/>
    </source>
</evidence>
<evidence type="ECO:0000313" key="8">
    <source>
        <dbReference type="Proteomes" id="UP001341840"/>
    </source>
</evidence>
<dbReference type="EMBL" id="JASCZI010060796">
    <property type="protein sequence ID" value="MED6136065.1"/>
    <property type="molecule type" value="Genomic_DNA"/>
</dbReference>
<proteinExistence type="predicted"/>
<comment type="caution">
    <text evidence="7">The sequence shown here is derived from an EMBL/GenBank/DDBJ whole genome shotgun (WGS) entry which is preliminary data.</text>
</comment>
<organism evidence="7 8">
    <name type="scientific">Stylosanthes scabra</name>
    <dbReference type="NCBI Taxonomy" id="79078"/>
    <lineage>
        <taxon>Eukaryota</taxon>
        <taxon>Viridiplantae</taxon>
        <taxon>Streptophyta</taxon>
        <taxon>Embryophyta</taxon>
        <taxon>Tracheophyta</taxon>
        <taxon>Spermatophyta</taxon>
        <taxon>Magnoliopsida</taxon>
        <taxon>eudicotyledons</taxon>
        <taxon>Gunneridae</taxon>
        <taxon>Pentapetalae</taxon>
        <taxon>rosids</taxon>
        <taxon>fabids</taxon>
        <taxon>Fabales</taxon>
        <taxon>Fabaceae</taxon>
        <taxon>Papilionoideae</taxon>
        <taxon>50 kb inversion clade</taxon>
        <taxon>dalbergioids sensu lato</taxon>
        <taxon>Dalbergieae</taxon>
        <taxon>Pterocarpus clade</taxon>
        <taxon>Stylosanthes</taxon>
    </lineage>
</organism>
<evidence type="ECO:0000256" key="6">
    <source>
        <dbReference type="SAM" id="MobiDB-lite"/>
    </source>
</evidence>
<evidence type="ECO:0008006" key="9">
    <source>
        <dbReference type="Google" id="ProtNLM"/>
    </source>
</evidence>
<dbReference type="Proteomes" id="UP001341840">
    <property type="component" value="Unassembled WGS sequence"/>
</dbReference>
<evidence type="ECO:0000256" key="4">
    <source>
        <dbReference type="ARBA" id="ARBA00023163"/>
    </source>
</evidence>
<keyword evidence="2" id="KW-0805">Transcription regulation</keyword>
<evidence type="ECO:0000256" key="3">
    <source>
        <dbReference type="ARBA" id="ARBA00023125"/>
    </source>
</evidence>
<dbReference type="SUPFAM" id="SSF101936">
    <property type="entry name" value="DNA-binding pseudobarrel domain"/>
    <property type="match status" value="1"/>
</dbReference>
<reference evidence="7 8" key="1">
    <citation type="journal article" date="2023" name="Plants (Basel)">
        <title>Bridging the Gap: Combining Genomics and Transcriptomics Approaches to Understand Stylosanthes scabra, an Orphan Legume from the Brazilian Caatinga.</title>
        <authorList>
            <person name="Ferreira-Neto J.R.C."/>
            <person name="da Silva M.D."/>
            <person name="Binneck E."/>
            <person name="de Melo N.F."/>
            <person name="da Silva R.H."/>
            <person name="de Melo A.L.T.M."/>
            <person name="Pandolfi V."/>
            <person name="Bustamante F.O."/>
            <person name="Brasileiro-Vidal A.C."/>
            <person name="Benko-Iseppon A.M."/>
        </authorList>
    </citation>
    <scope>NUCLEOTIDE SEQUENCE [LARGE SCALE GENOMIC DNA]</scope>
    <source>
        <tissue evidence="7">Leaves</tissue>
    </source>
</reference>
<sequence>MQNFRLRRFFTVRFKSTKPYWPKDSKRDIFRLQLTKDKVNQKEFELDDYIIEQLPTESKNVIWMIDSQDNCFRFSLQTQGEKTFITVDDLNRLKKIYGAIKFEFQLELRYIDWGLFYGIVWNEIFDEVTSRVDKNRYVRDILPTWILDLILRDFKLSYLDGSAVANSGVTFAPNKSPQSKKQNPPPPSLKRNLSSSSASTSKKLQTSKKPAPTRKLGVMSMEKTLTSSDCNTTRLYMPVKFTHTMAKAGINTPWYVIGPPIDGRVKSFKFELLPSQGRETGLKIGREWGEFCETYHLEEGSTITMTIKSLEERTVKITIE</sequence>
<evidence type="ECO:0000256" key="5">
    <source>
        <dbReference type="ARBA" id="ARBA00023242"/>
    </source>
</evidence>
<gene>
    <name evidence="7" type="ORF">PIB30_052483</name>
</gene>
<dbReference type="InterPro" id="IPR015300">
    <property type="entry name" value="DNA-bd_pseudobarrel_sf"/>
</dbReference>
<dbReference type="Gene3D" id="2.40.330.10">
    <property type="entry name" value="DNA-binding pseudobarrel domain"/>
    <property type="match status" value="1"/>
</dbReference>
<feature type="region of interest" description="Disordered" evidence="6">
    <location>
        <begin position="170"/>
        <end position="218"/>
    </location>
</feature>
<keyword evidence="5" id="KW-0539">Nucleus</keyword>
<feature type="compositionally biased region" description="Low complexity" evidence="6">
    <location>
        <begin position="189"/>
        <end position="210"/>
    </location>
</feature>
<comment type="subcellular location">
    <subcellularLocation>
        <location evidence="1">Nucleus</location>
    </subcellularLocation>
</comment>
<accession>A0ABU6SIE4</accession>
<keyword evidence="8" id="KW-1185">Reference proteome</keyword>
<evidence type="ECO:0000256" key="2">
    <source>
        <dbReference type="ARBA" id="ARBA00023015"/>
    </source>
</evidence>
<name>A0ABU6SIE4_9FABA</name>
<protein>
    <recommendedName>
        <fullName evidence="9">TF-B3 domain-containing protein</fullName>
    </recommendedName>
</protein>
<feature type="compositionally biased region" description="Low complexity" evidence="6">
    <location>
        <begin position="173"/>
        <end position="182"/>
    </location>
</feature>
<keyword evidence="4" id="KW-0804">Transcription</keyword>